<keyword evidence="6" id="KW-1185">Reference proteome</keyword>
<evidence type="ECO:0000259" key="4">
    <source>
        <dbReference type="PROSITE" id="PS51778"/>
    </source>
</evidence>
<evidence type="ECO:0000313" key="6">
    <source>
        <dbReference type="Proteomes" id="UP000007797"/>
    </source>
</evidence>
<dbReference type="EMBL" id="GL883010">
    <property type="protein sequence ID" value="EGG22090.1"/>
    <property type="molecule type" value="Genomic_DNA"/>
</dbReference>
<name>F4PR33_CACFS</name>
<dbReference type="GeneID" id="14873354"/>
<evidence type="ECO:0000256" key="1">
    <source>
        <dbReference type="ARBA" id="ARBA00004370"/>
    </source>
</evidence>
<feature type="domain" description="VASt" evidence="4">
    <location>
        <begin position="1"/>
        <end position="188"/>
    </location>
</feature>
<feature type="region of interest" description="Disordered" evidence="3">
    <location>
        <begin position="263"/>
        <end position="288"/>
    </location>
</feature>
<keyword evidence="2" id="KW-0472">Membrane</keyword>
<accession>F4PR33</accession>
<comment type="subcellular location">
    <subcellularLocation>
        <location evidence="1">Membrane</location>
    </subcellularLocation>
</comment>
<evidence type="ECO:0000313" key="5">
    <source>
        <dbReference type="EMBL" id="EGG22090.1"/>
    </source>
</evidence>
<protein>
    <recommendedName>
        <fullName evidence="4">VASt domain-containing protein</fullName>
    </recommendedName>
</protein>
<dbReference type="OrthoDB" id="20924at2759"/>
<organism evidence="5 6">
    <name type="scientific">Cavenderia fasciculata</name>
    <name type="common">Slime mold</name>
    <name type="synonym">Dictyostelium fasciculatum</name>
    <dbReference type="NCBI Taxonomy" id="261658"/>
    <lineage>
        <taxon>Eukaryota</taxon>
        <taxon>Amoebozoa</taxon>
        <taxon>Evosea</taxon>
        <taxon>Eumycetozoa</taxon>
        <taxon>Dictyostelia</taxon>
        <taxon>Acytosteliales</taxon>
        <taxon>Cavenderiaceae</taxon>
        <taxon>Cavenderia</taxon>
    </lineage>
</organism>
<sequence>MKEEKITRELECSLAEFIQIYRDESSQNKYHLDRGDINILFNQWNDTTSASTTTTTSSSFSYDNISERTISFQAPINAPPSIRKIIGKDATTIVEKQKIQKSRDPNQPLLIQTHYRPDIMGDYFQVESEWIITPLANQPPRCKLELILRTSFNMRFVGNVFELFIIKAAASSAAQYVDVVQDYLELNKLNRLKQLKLQLQSQQQNQNNNRINNNTNNNNNNNNTTTTTTNNNNNNNKINNEKKKKPIPINLPITSDVILPTTTTTTTTSTTTNNNNNNITMTRKKKKG</sequence>
<gene>
    <name evidence="5" type="ORF">DFA_01980</name>
</gene>
<dbReference type="Proteomes" id="UP000007797">
    <property type="component" value="Unassembled WGS sequence"/>
</dbReference>
<evidence type="ECO:0000256" key="3">
    <source>
        <dbReference type="SAM" id="MobiDB-lite"/>
    </source>
</evidence>
<dbReference type="AlphaFoldDB" id="F4PR33"/>
<feature type="compositionally biased region" description="Low complexity" evidence="3">
    <location>
        <begin position="263"/>
        <end position="281"/>
    </location>
</feature>
<reference evidence="6" key="1">
    <citation type="journal article" date="2011" name="Genome Res.">
        <title>Phylogeny-wide analysis of social amoeba genomes highlights ancient origins for complex intercellular communication.</title>
        <authorList>
            <person name="Heidel A.J."/>
            <person name="Lawal H.M."/>
            <person name="Felder M."/>
            <person name="Schilde C."/>
            <person name="Helps N.R."/>
            <person name="Tunggal B."/>
            <person name="Rivero F."/>
            <person name="John U."/>
            <person name="Schleicher M."/>
            <person name="Eichinger L."/>
            <person name="Platzer M."/>
            <person name="Noegel A.A."/>
            <person name="Schaap P."/>
            <person name="Gloeckner G."/>
        </authorList>
    </citation>
    <scope>NUCLEOTIDE SEQUENCE [LARGE SCALE GENOMIC DNA]</scope>
    <source>
        <strain evidence="6">SH3</strain>
    </source>
</reference>
<feature type="region of interest" description="Disordered" evidence="3">
    <location>
        <begin position="200"/>
        <end position="248"/>
    </location>
</feature>
<dbReference type="KEGG" id="dfa:DFA_01980"/>
<feature type="compositionally biased region" description="Low complexity" evidence="3">
    <location>
        <begin position="200"/>
        <end position="238"/>
    </location>
</feature>
<proteinExistence type="predicted"/>
<dbReference type="PROSITE" id="PS51778">
    <property type="entry name" value="VAST"/>
    <property type="match status" value="1"/>
</dbReference>
<dbReference type="GO" id="GO:0016020">
    <property type="term" value="C:membrane"/>
    <property type="evidence" value="ECO:0007669"/>
    <property type="project" value="UniProtKB-SubCell"/>
</dbReference>
<evidence type="ECO:0000256" key="2">
    <source>
        <dbReference type="ARBA" id="ARBA00023136"/>
    </source>
</evidence>
<dbReference type="RefSeq" id="XP_004359941.1">
    <property type="nucleotide sequence ID" value="XM_004359884.1"/>
</dbReference>
<dbReference type="InterPro" id="IPR031968">
    <property type="entry name" value="VASt"/>
</dbReference>